<organism evidence="1 2">
    <name type="scientific">Diplogelasinospora grovesii</name>
    <dbReference type="NCBI Taxonomy" id="303347"/>
    <lineage>
        <taxon>Eukaryota</taxon>
        <taxon>Fungi</taxon>
        <taxon>Dikarya</taxon>
        <taxon>Ascomycota</taxon>
        <taxon>Pezizomycotina</taxon>
        <taxon>Sordariomycetes</taxon>
        <taxon>Sordariomycetidae</taxon>
        <taxon>Sordariales</taxon>
        <taxon>Diplogelasinosporaceae</taxon>
        <taxon>Diplogelasinospora</taxon>
    </lineage>
</organism>
<sequence length="457" mass="51780">MGSPQSGERSASTTESPKCPLVAATLHNCQHSPIYRMTEEILMIIMKHLDADILTQHCLRRASRLFRRLILGSHYRPYSPNPGVDDMRYLWDLNDEYWTLRGFEPGHMDMLRSRLRNDQLCTACLQSSELNRTSENSLAWIGCKFSSWPRSQCRLHCAGCDRFHDGRAFSAAQAGKEKRICIGREGALRLCEHIQISWSDVESGLARCSTVVGAKPTAAEIRCDKAIHRACCQTKEARPTICLEKAPDGRCAFLTLTWTAHARLDVNEQGRFDSHQVRSMFQRHRRTGAHFLMLGSQPGSGPLMEMRCFGRADCTCLSYATGQEGSGPGSGQSNTKGYKDCLGRRPGWASWHQVTDFDLITESVGIRLCPRSSTSEKQCVATHYARRIQLDLARRIQIDWIPRCNPNHKWFHALDPDSYVLDDTTLENVWPSCKDASCRNYHRRTQTLRCPSRGQAL</sequence>
<name>A0AAN6RZL4_9PEZI</name>
<comment type="caution">
    <text evidence="1">The sequence shown here is derived from an EMBL/GenBank/DDBJ whole genome shotgun (WGS) entry which is preliminary data.</text>
</comment>
<evidence type="ECO:0000313" key="1">
    <source>
        <dbReference type="EMBL" id="KAK3934623.1"/>
    </source>
</evidence>
<gene>
    <name evidence="1" type="ORF">QBC46DRAFT_273420</name>
</gene>
<dbReference type="EMBL" id="MU853973">
    <property type="protein sequence ID" value="KAK3934623.1"/>
    <property type="molecule type" value="Genomic_DNA"/>
</dbReference>
<proteinExistence type="predicted"/>
<dbReference type="Proteomes" id="UP001303473">
    <property type="component" value="Unassembled WGS sequence"/>
</dbReference>
<evidence type="ECO:0008006" key="3">
    <source>
        <dbReference type="Google" id="ProtNLM"/>
    </source>
</evidence>
<dbReference type="AlphaFoldDB" id="A0AAN6RZL4"/>
<evidence type="ECO:0000313" key="2">
    <source>
        <dbReference type="Proteomes" id="UP001303473"/>
    </source>
</evidence>
<accession>A0AAN6RZL4</accession>
<keyword evidence="2" id="KW-1185">Reference proteome</keyword>
<reference evidence="2" key="1">
    <citation type="journal article" date="2023" name="Mol. Phylogenet. Evol.">
        <title>Genome-scale phylogeny and comparative genomics of the fungal order Sordariales.</title>
        <authorList>
            <person name="Hensen N."/>
            <person name="Bonometti L."/>
            <person name="Westerberg I."/>
            <person name="Brannstrom I.O."/>
            <person name="Guillou S."/>
            <person name="Cros-Aarteil S."/>
            <person name="Calhoun S."/>
            <person name="Haridas S."/>
            <person name="Kuo A."/>
            <person name="Mondo S."/>
            <person name="Pangilinan J."/>
            <person name="Riley R."/>
            <person name="LaButti K."/>
            <person name="Andreopoulos B."/>
            <person name="Lipzen A."/>
            <person name="Chen C."/>
            <person name="Yan M."/>
            <person name="Daum C."/>
            <person name="Ng V."/>
            <person name="Clum A."/>
            <person name="Steindorff A."/>
            <person name="Ohm R.A."/>
            <person name="Martin F."/>
            <person name="Silar P."/>
            <person name="Natvig D.O."/>
            <person name="Lalanne C."/>
            <person name="Gautier V."/>
            <person name="Ament-Velasquez S.L."/>
            <person name="Kruys A."/>
            <person name="Hutchinson M.I."/>
            <person name="Powell A.J."/>
            <person name="Barry K."/>
            <person name="Miller A.N."/>
            <person name="Grigoriev I.V."/>
            <person name="Debuchy R."/>
            <person name="Gladieux P."/>
            <person name="Hiltunen Thoren M."/>
            <person name="Johannesson H."/>
        </authorList>
    </citation>
    <scope>NUCLEOTIDE SEQUENCE [LARGE SCALE GENOMIC DNA]</scope>
    <source>
        <strain evidence="2">CBS 340.73</strain>
    </source>
</reference>
<protein>
    <recommendedName>
        <fullName evidence="3">F-box domain-containing protein</fullName>
    </recommendedName>
</protein>